<name>A0A916IVV6_9BURK</name>
<gene>
    <name evidence="2" type="ORF">LMG31506_03018</name>
</gene>
<sequence>MTKKDGLISSIEAAKLLGVSTGTVQRMVDKGELAAWTTQGGHRRIYKESVEKELALRKGSKSTAQGQRASNGVVGESELDLVLAHSTMAEAQKLETTVQKWGIPLTTEVADDPMALAFLCASKHPRIVAMHVDEPKDADLTAFGKLNEFLQAQGTELVILTSKASLEAVTEALAPWNPLVFVRTPGLEELRGFVRGNLRRR</sequence>
<evidence type="ECO:0000313" key="2">
    <source>
        <dbReference type="EMBL" id="CAG2144492.1"/>
    </source>
</evidence>
<dbReference type="InterPro" id="IPR009061">
    <property type="entry name" value="DNA-bd_dom_put_sf"/>
</dbReference>
<evidence type="ECO:0000313" key="3">
    <source>
        <dbReference type="Proteomes" id="UP000672934"/>
    </source>
</evidence>
<dbReference type="CDD" id="cd04762">
    <property type="entry name" value="HTH_MerR-trunc"/>
    <property type="match status" value="1"/>
</dbReference>
<organism evidence="2 3">
    <name type="scientific">Cupriavidus yeoncheonensis</name>
    <dbReference type="NCBI Taxonomy" id="1462994"/>
    <lineage>
        <taxon>Bacteria</taxon>
        <taxon>Pseudomonadati</taxon>
        <taxon>Pseudomonadota</taxon>
        <taxon>Betaproteobacteria</taxon>
        <taxon>Burkholderiales</taxon>
        <taxon>Burkholderiaceae</taxon>
        <taxon>Cupriavidus</taxon>
    </lineage>
</organism>
<accession>A0A916IVV6</accession>
<dbReference type="EMBL" id="CAJPUY010000010">
    <property type="protein sequence ID" value="CAG2144492.1"/>
    <property type="molecule type" value="Genomic_DNA"/>
</dbReference>
<dbReference type="Proteomes" id="UP000672934">
    <property type="component" value="Unassembled WGS sequence"/>
</dbReference>
<keyword evidence="3" id="KW-1185">Reference proteome</keyword>
<dbReference type="Gene3D" id="1.10.1660.10">
    <property type="match status" value="1"/>
</dbReference>
<feature type="domain" description="Helix-turn-helix" evidence="1">
    <location>
        <begin position="12"/>
        <end position="52"/>
    </location>
</feature>
<dbReference type="AlphaFoldDB" id="A0A916IVV6"/>
<evidence type="ECO:0000259" key="1">
    <source>
        <dbReference type="Pfam" id="PF12728"/>
    </source>
</evidence>
<dbReference type="SUPFAM" id="SSF46955">
    <property type="entry name" value="Putative DNA-binding domain"/>
    <property type="match status" value="1"/>
</dbReference>
<dbReference type="RefSeq" id="WP_211947971.1">
    <property type="nucleotide sequence ID" value="NZ_CAJPUY010000010.1"/>
</dbReference>
<protein>
    <recommendedName>
        <fullName evidence="1">Helix-turn-helix domain-containing protein</fullName>
    </recommendedName>
</protein>
<reference evidence="2" key="1">
    <citation type="submission" date="2021-03" db="EMBL/GenBank/DDBJ databases">
        <authorList>
            <person name="Peeters C."/>
        </authorList>
    </citation>
    <scope>NUCLEOTIDE SEQUENCE</scope>
    <source>
        <strain evidence="2">LMG 31506</strain>
    </source>
</reference>
<proteinExistence type="predicted"/>
<dbReference type="GO" id="GO:0003677">
    <property type="term" value="F:DNA binding"/>
    <property type="evidence" value="ECO:0007669"/>
    <property type="project" value="InterPro"/>
</dbReference>
<dbReference type="NCBIfam" id="TIGR01764">
    <property type="entry name" value="excise"/>
    <property type="match status" value="1"/>
</dbReference>
<comment type="caution">
    <text evidence="2">The sequence shown here is derived from an EMBL/GenBank/DDBJ whole genome shotgun (WGS) entry which is preliminary data.</text>
</comment>
<dbReference type="InterPro" id="IPR041657">
    <property type="entry name" value="HTH_17"/>
</dbReference>
<dbReference type="Pfam" id="PF12728">
    <property type="entry name" value="HTH_17"/>
    <property type="match status" value="1"/>
</dbReference>
<dbReference type="InterPro" id="IPR010093">
    <property type="entry name" value="SinI_DNA-bd"/>
</dbReference>